<feature type="transmembrane region" description="Helical" evidence="5">
    <location>
        <begin position="12"/>
        <end position="30"/>
    </location>
</feature>
<feature type="transmembrane region" description="Helical" evidence="5">
    <location>
        <begin position="101"/>
        <end position="117"/>
    </location>
</feature>
<dbReference type="AlphaFoldDB" id="A0A1Z4MSN8"/>
<dbReference type="KEGG" id="ttq:NIES37_04130"/>
<sequence length="423" mass="47514">MKKLWGFFEQAFTVLSLLHYSGGPLVLILMGGQSEGEALVQDFDSIPVRILFIIIYAITLLLLIARWKKVIYLLRKDKFIWSLVAIAVCSIFWSYDPATTQTRAIGLVGTSLFGIYLATRYTLKEQLELLAWTFGLAVILSLMFSVALPKYGVMGGVHAGAWRGIYPHKNSCGIIMMLSSLVFLLLAIDKKEKSLPLWLGFGLSIIMLLMTRSTSSLLNFGNMMFAFFFFRGLRLRLDMMIPALCFFGSIFASLFIILQSNSDSILASFGKGSNLSGRTDLWLAVLDMIWKKPLLGYGYGAFWLGENSEAVNVWYAVGWKAPYAHNGWLDIWLTVGILGLVLCALGFTFSLIRSLIWVSQTKTVDAFWPGIYITYIFLANMTETTFMVQNDISWVLYVAVGLTVLLPPKNHNQQLNKHKLTAT</sequence>
<gene>
    <name evidence="7" type="ORF">NIES37_04130</name>
</gene>
<feature type="transmembrane region" description="Helical" evidence="5">
    <location>
        <begin position="79"/>
        <end position="95"/>
    </location>
</feature>
<evidence type="ECO:0000256" key="4">
    <source>
        <dbReference type="ARBA" id="ARBA00023136"/>
    </source>
</evidence>
<feature type="transmembrane region" description="Helical" evidence="5">
    <location>
        <begin position="168"/>
        <end position="188"/>
    </location>
</feature>
<protein>
    <submittedName>
        <fullName evidence="7">O-antigen polymerase</fullName>
    </submittedName>
</protein>
<dbReference type="EMBL" id="AP018248">
    <property type="protein sequence ID" value="BAY96480.1"/>
    <property type="molecule type" value="Genomic_DNA"/>
</dbReference>
<evidence type="ECO:0000313" key="8">
    <source>
        <dbReference type="Proteomes" id="UP000218785"/>
    </source>
</evidence>
<dbReference type="Proteomes" id="UP000218785">
    <property type="component" value="Chromosome"/>
</dbReference>
<evidence type="ECO:0000256" key="1">
    <source>
        <dbReference type="ARBA" id="ARBA00004141"/>
    </source>
</evidence>
<evidence type="ECO:0000256" key="5">
    <source>
        <dbReference type="SAM" id="Phobius"/>
    </source>
</evidence>
<keyword evidence="8" id="KW-1185">Reference proteome</keyword>
<dbReference type="GO" id="GO:0016020">
    <property type="term" value="C:membrane"/>
    <property type="evidence" value="ECO:0007669"/>
    <property type="project" value="UniProtKB-SubCell"/>
</dbReference>
<evidence type="ECO:0000313" key="7">
    <source>
        <dbReference type="EMBL" id="BAY96480.1"/>
    </source>
</evidence>
<proteinExistence type="predicted"/>
<feature type="domain" description="O-antigen ligase-related" evidence="6">
    <location>
        <begin position="200"/>
        <end position="342"/>
    </location>
</feature>
<accession>A0A1Z4MSN8</accession>
<dbReference type="RefSeq" id="WP_096573695.1">
    <property type="nucleotide sequence ID" value="NZ_CAWNJS010000001.1"/>
</dbReference>
<feature type="transmembrane region" description="Helical" evidence="5">
    <location>
        <begin position="129"/>
        <end position="148"/>
    </location>
</feature>
<dbReference type="InterPro" id="IPR007016">
    <property type="entry name" value="O-antigen_ligase-rel_domated"/>
</dbReference>
<dbReference type="PANTHER" id="PTHR37422:SF17">
    <property type="entry name" value="O-ANTIGEN LIGASE"/>
    <property type="match status" value="1"/>
</dbReference>
<feature type="transmembrane region" description="Helical" evidence="5">
    <location>
        <begin position="364"/>
        <end position="380"/>
    </location>
</feature>
<keyword evidence="4 5" id="KW-0472">Membrane</keyword>
<evidence type="ECO:0000259" key="6">
    <source>
        <dbReference type="Pfam" id="PF04932"/>
    </source>
</evidence>
<feature type="transmembrane region" description="Helical" evidence="5">
    <location>
        <begin position="195"/>
        <end position="211"/>
    </location>
</feature>
<feature type="transmembrane region" description="Helical" evidence="5">
    <location>
        <begin position="240"/>
        <end position="258"/>
    </location>
</feature>
<name>A0A1Z4MSN8_9CYAN</name>
<evidence type="ECO:0000256" key="2">
    <source>
        <dbReference type="ARBA" id="ARBA00022692"/>
    </source>
</evidence>
<feature type="transmembrane region" description="Helical" evidence="5">
    <location>
        <begin position="50"/>
        <end position="67"/>
    </location>
</feature>
<dbReference type="Pfam" id="PF04932">
    <property type="entry name" value="Wzy_C"/>
    <property type="match status" value="1"/>
</dbReference>
<organism evidence="7 8">
    <name type="scientific">Tolypothrix tenuis PCC 7101</name>
    <dbReference type="NCBI Taxonomy" id="231146"/>
    <lineage>
        <taxon>Bacteria</taxon>
        <taxon>Bacillati</taxon>
        <taxon>Cyanobacteriota</taxon>
        <taxon>Cyanophyceae</taxon>
        <taxon>Nostocales</taxon>
        <taxon>Tolypothrichaceae</taxon>
        <taxon>Tolypothrix</taxon>
    </lineage>
</organism>
<dbReference type="PANTHER" id="PTHR37422">
    <property type="entry name" value="TEICHURONIC ACID BIOSYNTHESIS PROTEIN TUAE"/>
    <property type="match status" value="1"/>
</dbReference>
<comment type="subcellular location">
    <subcellularLocation>
        <location evidence="1">Membrane</location>
        <topology evidence="1">Multi-pass membrane protein</topology>
    </subcellularLocation>
</comment>
<keyword evidence="2 5" id="KW-0812">Transmembrane</keyword>
<dbReference type="InterPro" id="IPR051533">
    <property type="entry name" value="WaaL-like"/>
</dbReference>
<reference evidence="7 8" key="1">
    <citation type="submission" date="2017-06" db="EMBL/GenBank/DDBJ databases">
        <title>Genome sequencing of cyanobaciteial culture collection at National Institute for Environmental Studies (NIES).</title>
        <authorList>
            <person name="Hirose Y."/>
            <person name="Shimura Y."/>
            <person name="Fujisawa T."/>
            <person name="Nakamura Y."/>
            <person name="Kawachi M."/>
        </authorList>
    </citation>
    <scope>NUCLEOTIDE SEQUENCE [LARGE SCALE GENOMIC DNA]</scope>
    <source>
        <strain evidence="7 8">NIES-37</strain>
    </source>
</reference>
<evidence type="ECO:0000256" key="3">
    <source>
        <dbReference type="ARBA" id="ARBA00022989"/>
    </source>
</evidence>
<feature type="transmembrane region" description="Helical" evidence="5">
    <location>
        <begin position="331"/>
        <end position="352"/>
    </location>
</feature>
<keyword evidence="3 5" id="KW-1133">Transmembrane helix</keyword>